<keyword evidence="2" id="KW-1003">Cell membrane</keyword>
<keyword evidence="3 6" id="KW-0812">Transmembrane</keyword>
<dbReference type="RefSeq" id="WP_262394578.1">
    <property type="nucleotide sequence ID" value="NZ_JACRTD010000002.1"/>
</dbReference>
<evidence type="ECO:0000256" key="6">
    <source>
        <dbReference type="SAM" id="Phobius"/>
    </source>
</evidence>
<dbReference type="AlphaFoldDB" id="A0A926IGD5"/>
<reference evidence="7" key="1">
    <citation type="submission" date="2020-08" db="EMBL/GenBank/DDBJ databases">
        <title>Genome public.</title>
        <authorList>
            <person name="Liu C."/>
            <person name="Sun Q."/>
        </authorList>
    </citation>
    <scope>NUCLEOTIDE SEQUENCE</scope>
    <source>
        <strain evidence="7">NSJ-64</strain>
    </source>
</reference>
<keyword evidence="4 6" id="KW-1133">Transmembrane helix</keyword>
<feature type="transmembrane region" description="Helical" evidence="6">
    <location>
        <begin position="149"/>
        <end position="175"/>
    </location>
</feature>
<dbReference type="PANTHER" id="PTHR30482:SF10">
    <property type="entry name" value="HIGH-AFFINITY BRANCHED-CHAIN AMINO ACID TRANSPORT PROTEIN BRAE"/>
    <property type="match status" value="1"/>
</dbReference>
<gene>
    <name evidence="7" type="ORF">H8705_04105</name>
</gene>
<dbReference type="GO" id="GO:0015658">
    <property type="term" value="F:branched-chain amino acid transmembrane transporter activity"/>
    <property type="evidence" value="ECO:0007669"/>
    <property type="project" value="InterPro"/>
</dbReference>
<feature type="transmembrane region" description="Helical" evidence="6">
    <location>
        <begin position="244"/>
        <end position="271"/>
    </location>
</feature>
<feature type="transmembrane region" description="Helical" evidence="6">
    <location>
        <begin position="209"/>
        <end position="232"/>
    </location>
</feature>
<dbReference type="PANTHER" id="PTHR30482">
    <property type="entry name" value="HIGH-AFFINITY BRANCHED-CHAIN AMINO ACID TRANSPORT SYSTEM PERMEASE"/>
    <property type="match status" value="1"/>
</dbReference>
<keyword evidence="5 6" id="KW-0472">Membrane</keyword>
<feature type="transmembrane region" description="Helical" evidence="6">
    <location>
        <begin position="38"/>
        <end position="60"/>
    </location>
</feature>
<dbReference type="Proteomes" id="UP000623678">
    <property type="component" value="Unassembled WGS sequence"/>
</dbReference>
<comment type="subcellular location">
    <subcellularLocation>
        <location evidence="1">Cell membrane</location>
        <topology evidence="1">Multi-pass membrane protein</topology>
    </subcellularLocation>
</comment>
<dbReference type="EMBL" id="JACRTD010000002">
    <property type="protein sequence ID" value="MBC8584759.1"/>
    <property type="molecule type" value="Genomic_DNA"/>
</dbReference>
<dbReference type="CDD" id="cd06581">
    <property type="entry name" value="TM_PBP1_LivM_like"/>
    <property type="match status" value="1"/>
</dbReference>
<feature type="transmembrane region" description="Helical" evidence="6">
    <location>
        <begin position="6"/>
        <end position="26"/>
    </location>
</feature>
<evidence type="ECO:0000313" key="8">
    <source>
        <dbReference type="Proteomes" id="UP000623678"/>
    </source>
</evidence>
<evidence type="ECO:0000313" key="7">
    <source>
        <dbReference type="EMBL" id="MBC8584759.1"/>
    </source>
</evidence>
<evidence type="ECO:0000256" key="3">
    <source>
        <dbReference type="ARBA" id="ARBA00022692"/>
    </source>
</evidence>
<proteinExistence type="predicted"/>
<evidence type="ECO:0000256" key="4">
    <source>
        <dbReference type="ARBA" id="ARBA00022989"/>
    </source>
</evidence>
<feature type="transmembrane region" description="Helical" evidence="6">
    <location>
        <begin position="283"/>
        <end position="301"/>
    </location>
</feature>
<evidence type="ECO:0000256" key="5">
    <source>
        <dbReference type="ARBA" id="ARBA00023136"/>
    </source>
</evidence>
<evidence type="ECO:0000256" key="1">
    <source>
        <dbReference type="ARBA" id="ARBA00004651"/>
    </source>
</evidence>
<comment type="caution">
    <text evidence="7">The sequence shown here is derived from an EMBL/GenBank/DDBJ whole genome shotgun (WGS) entry which is preliminary data.</text>
</comment>
<dbReference type="InterPro" id="IPR043428">
    <property type="entry name" value="LivM-like"/>
</dbReference>
<sequence>MKIQKNYVNIIKVIFAVAVLLIPFYITNTYALKIICNVMLYSIIALSVNLIVGFCGQLDFGRAAFAGLGAYFSAVTFNRLGLPFIVCFLGGAIFAALIGCLLGILCRYTSFDYLTLITIGFSEICRKFFINWRPITNGAFGLSTKRPSFFGVTLASHQSMFYFSLILLILCYIVIRRITRSKVGRAFKAIRDDSIAASYAGIDVPNYKVLCFVIGSFFTGLAGAAMVHYTMFTAPTNYTLDESIIMLQMAILGGLGSLPGSIVGAAILIIAPEISRSFYNYRLLFMGIMMVVLMLFAPKGIMGDGGLKDQLVAFVKKNWSKRARKGEHAGV</sequence>
<accession>A0A926IGD5</accession>
<protein>
    <submittedName>
        <fullName evidence="7">Branched-chain amino acid ABC transporter permease</fullName>
    </submittedName>
</protein>
<name>A0A926IGD5_9FIRM</name>
<evidence type="ECO:0000256" key="2">
    <source>
        <dbReference type="ARBA" id="ARBA00022475"/>
    </source>
</evidence>
<organism evidence="7 8">
    <name type="scientific">Youxingia wuxianensis</name>
    <dbReference type="NCBI Taxonomy" id="2763678"/>
    <lineage>
        <taxon>Bacteria</taxon>
        <taxon>Bacillati</taxon>
        <taxon>Bacillota</taxon>
        <taxon>Clostridia</taxon>
        <taxon>Eubacteriales</taxon>
        <taxon>Oscillospiraceae</taxon>
        <taxon>Youxingia</taxon>
    </lineage>
</organism>
<dbReference type="Pfam" id="PF02653">
    <property type="entry name" value="BPD_transp_2"/>
    <property type="match status" value="1"/>
</dbReference>
<dbReference type="InterPro" id="IPR001851">
    <property type="entry name" value="ABC_transp_permease"/>
</dbReference>
<dbReference type="GO" id="GO:0005886">
    <property type="term" value="C:plasma membrane"/>
    <property type="evidence" value="ECO:0007669"/>
    <property type="project" value="UniProtKB-SubCell"/>
</dbReference>
<feature type="transmembrane region" description="Helical" evidence="6">
    <location>
        <begin position="80"/>
        <end position="104"/>
    </location>
</feature>
<keyword evidence="8" id="KW-1185">Reference proteome</keyword>